<feature type="chain" id="PRO_5008369159" description="Interleukin" evidence="8">
    <location>
        <begin position="23"/>
        <end position="176"/>
    </location>
</feature>
<evidence type="ECO:0000256" key="3">
    <source>
        <dbReference type="ARBA" id="ARBA00022514"/>
    </source>
</evidence>
<name>A0A1A8EKJ1_9TELE</name>
<protein>
    <recommendedName>
        <fullName evidence="7">Interleukin</fullName>
    </recommendedName>
</protein>
<reference evidence="9" key="2">
    <citation type="submission" date="2016-06" db="EMBL/GenBank/DDBJ databases">
        <title>The genome of a short-lived fish provides insights into sex chromosome evolution and the genetic control of aging.</title>
        <authorList>
            <person name="Reichwald K."/>
            <person name="Felder M."/>
            <person name="Petzold A."/>
            <person name="Koch P."/>
            <person name="Groth M."/>
            <person name="Platzer M."/>
        </authorList>
    </citation>
    <scope>NUCLEOTIDE SEQUENCE</scope>
    <source>
        <tissue evidence="9">Brain</tissue>
    </source>
</reference>
<dbReference type="InterPro" id="IPR020439">
    <property type="entry name" value="IL-15"/>
</dbReference>
<dbReference type="Pfam" id="PF02372">
    <property type="entry name" value="IL15"/>
    <property type="match status" value="1"/>
</dbReference>
<dbReference type="EMBL" id="HAEB01000601">
    <property type="protein sequence ID" value="SBQ47056.1"/>
    <property type="molecule type" value="Transcribed_RNA"/>
</dbReference>
<comment type="similarity">
    <text evidence="2 7">Belongs to the IL-15/IL-21 family.</text>
</comment>
<dbReference type="AlphaFoldDB" id="A0A1A8EKJ1"/>
<keyword evidence="6" id="KW-1015">Disulfide bond</keyword>
<evidence type="ECO:0000256" key="6">
    <source>
        <dbReference type="ARBA" id="ARBA00023157"/>
    </source>
</evidence>
<keyword evidence="4" id="KW-0964">Secreted</keyword>
<sequence length="176" mass="19743">MLRARSALATVFLCSLCLFAVGAPRCSKDLVTQVQALQKTTLKQELLNSSLYTPSITYYQNCPRVAFKCFAEEVNVLIKELEVNGQTVPHSEKVGPLLQTLACGFPDQQQLACQCELLQEKNATEFLSELLRTIEMMNTEFCNKVLSPQARRRNCFQMGPTGQTGPLRCKNKPKCF</sequence>
<accession>A0A1A8EKJ1</accession>
<keyword evidence="3 7" id="KW-0202">Cytokine</keyword>
<dbReference type="Gene3D" id="1.20.1250.70">
    <property type="entry name" value="Interleukin-15/Interleukin-21"/>
    <property type="match status" value="1"/>
</dbReference>
<dbReference type="GO" id="GO:0005615">
    <property type="term" value="C:extracellular space"/>
    <property type="evidence" value="ECO:0007669"/>
    <property type="project" value="UniProtKB-KW"/>
</dbReference>
<comment type="subcellular location">
    <subcellularLocation>
        <location evidence="1">Secreted</location>
    </subcellularLocation>
</comment>
<evidence type="ECO:0000256" key="5">
    <source>
        <dbReference type="ARBA" id="ARBA00022729"/>
    </source>
</evidence>
<gene>
    <name evidence="9" type="primary">IL15L</name>
</gene>
<organism evidence="9">
    <name type="scientific">Nothobranchius korthausae</name>
    <dbReference type="NCBI Taxonomy" id="1143690"/>
    <lineage>
        <taxon>Eukaryota</taxon>
        <taxon>Metazoa</taxon>
        <taxon>Chordata</taxon>
        <taxon>Craniata</taxon>
        <taxon>Vertebrata</taxon>
        <taxon>Euteleostomi</taxon>
        <taxon>Actinopterygii</taxon>
        <taxon>Neopterygii</taxon>
        <taxon>Teleostei</taxon>
        <taxon>Neoteleostei</taxon>
        <taxon>Acanthomorphata</taxon>
        <taxon>Ovalentaria</taxon>
        <taxon>Atherinomorphae</taxon>
        <taxon>Cyprinodontiformes</taxon>
        <taxon>Nothobranchiidae</taxon>
        <taxon>Nothobranchius</taxon>
    </lineage>
</organism>
<evidence type="ECO:0000256" key="8">
    <source>
        <dbReference type="SAM" id="SignalP"/>
    </source>
</evidence>
<reference evidence="9" key="1">
    <citation type="submission" date="2016-05" db="EMBL/GenBank/DDBJ databases">
        <authorList>
            <person name="Lavstsen T."/>
            <person name="Jespersen J.S."/>
        </authorList>
    </citation>
    <scope>NUCLEOTIDE SEQUENCE</scope>
    <source>
        <tissue evidence="9">Brain</tissue>
    </source>
</reference>
<dbReference type="GO" id="GO:0005125">
    <property type="term" value="F:cytokine activity"/>
    <property type="evidence" value="ECO:0007669"/>
    <property type="project" value="UniProtKB-KW"/>
</dbReference>
<feature type="signal peptide" evidence="8">
    <location>
        <begin position="1"/>
        <end position="22"/>
    </location>
</feature>
<evidence type="ECO:0000256" key="2">
    <source>
        <dbReference type="ARBA" id="ARBA00006050"/>
    </source>
</evidence>
<dbReference type="GO" id="GO:0005126">
    <property type="term" value="F:cytokine receptor binding"/>
    <property type="evidence" value="ECO:0007669"/>
    <property type="project" value="InterPro"/>
</dbReference>
<dbReference type="InterPro" id="IPR003443">
    <property type="entry name" value="IL-15/IL-21_fam"/>
</dbReference>
<proteinExistence type="inferred from homology"/>
<dbReference type="InterPro" id="IPR009079">
    <property type="entry name" value="4_helix_cytokine-like_core"/>
</dbReference>
<dbReference type="PRINTS" id="PR01930">
    <property type="entry name" value="INTRLEUKIN15"/>
</dbReference>
<dbReference type="PANTHER" id="PTHR14356">
    <property type="entry name" value="INTERLEUKIN-15-RELATED"/>
    <property type="match status" value="1"/>
</dbReference>
<evidence type="ECO:0000313" key="9">
    <source>
        <dbReference type="EMBL" id="SBQ47056.1"/>
    </source>
</evidence>
<evidence type="ECO:0000256" key="4">
    <source>
        <dbReference type="ARBA" id="ARBA00022525"/>
    </source>
</evidence>
<evidence type="ECO:0000256" key="7">
    <source>
        <dbReference type="RuleBase" id="RU003453"/>
    </source>
</evidence>
<evidence type="ECO:0000256" key="1">
    <source>
        <dbReference type="ARBA" id="ARBA00004613"/>
    </source>
</evidence>
<dbReference type="GO" id="GO:0006955">
    <property type="term" value="P:immune response"/>
    <property type="evidence" value="ECO:0007669"/>
    <property type="project" value="InterPro"/>
</dbReference>
<dbReference type="SUPFAM" id="SSF47266">
    <property type="entry name" value="4-helical cytokines"/>
    <property type="match status" value="1"/>
</dbReference>
<keyword evidence="5 8" id="KW-0732">Signal</keyword>